<keyword evidence="2 3" id="KW-0732">Signal</keyword>
<dbReference type="AlphaFoldDB" id="A0A193FT75"/>
<accession>A0A193FT75</accession>
<dbReference type="Proteomes" id="UP000092213">
    <property type="component" value="Chromosome"/>
</dbReference>
<dbReference type="Pfam" id="PF13458">
    <property type="entry name" value="Peripla_BP_6"/>
    <property type="match status" value="1"/>
</dbReference>
<evidence type="ECO:0000313" key="6">
    <source>
        <dbReference type="Proteomes" id="UP000092213"/>
    </source>
</evidence>
<dbReference type="EMBL" id="CP016171">
    <property type="protein sequence ID" value="ANN70830.1"/>
    <property type="molecule type" value="Genomic_DNA"/>
</dbReference>
<evidence type="ECO:0000256" key="2">
    <source>
        <dbReference type="ARBA" id="ARBA00022729"/>
    </source>
</evidence>
<organism evidence="5 6">
    <name type="scientific">Bordetella bronchialis</name>
    <dbReference type="NCBI Taxonomy" id="463025"/>
    <lineage>
        <taxon>Bacteria</taxon>
        <taxon>Pseudomonadati</taxon>
        <taxon>Pseudomonadota</taxon>
        <taxon>Betaproteobacteria</taxon>
        <taxon>Burkholderiales</taxon>
        <taxon>Alcaligenaceae</taxon>
        <taxon>Bordetella</taxon>
    </lineage>
</organism>
<dbReference type="RefSeq" id="WP_066668399.1">
    <property type="nucleotide sequence ID" value="NZ_CP016171.1"/>
</dbReference>
<name>A0A193FT75_9BORD</name>
<evidence type="ECO:0000256" key="3">
    <source>
        <dbReference type="SAM" id="SignalP"/>
    </source>
</evidence>
<evidence type="ECO:0000256" key="1">
    <source>
        <dbReference type="ARBA" id="ARBA00010062"/>
    </source>
</evidence>
<dbReference type="PANTHER" id="PTHR30483">
    <property type="entry name" value="LEUCINE-SPECIFIC-BINDING PROTEIN"/>
    <property type="match status" value="1"/>
</dbReference>
<protein>
    <submittedName>
        <fullName evidence="5">Branched-chain amino acid ABC transporter substrate-binding protein</fullName>
    </submittedName>
</protein>
<dbReference type="InterPro" id="IPR028081">
    <property type="entry name" value="Leu-bd"/>
</dbReference>
<sequence>MPLKALRAVLALLAACLALPSFAQMKIGVVTSSTGPTALVGIPQKNTVPLLPTRIGELTVQYIVLDDASDTTQSVTAVRKLINEERVDAIIGPPGSPNTMAILPFVAEAGVPLLAPVGTAAAVLPMDDQKKWVFKTTQNDDIIAQALVDHMAGAGVKTVGFIGLNDPYGENWYKVFADLAKRRRIDIVANERYLRTDSSVTGQALKLLAARPDAVLIAATGAASVLPETTLADLGYHGTFYQTHGAALPDFLKLGGKRVEGTILAAGLMLVLPEIADDNPSKKVATAYVDAYRERYGVTPATFGANVYDAGLLLQRAVPLAEKAGQPGTPAFRSALRDALEQTRDLVGTQGVYTMTPQDHSGFDERGRVLITVRNGNWALIK</sequence>
<comment type="similarity">
    <text evidence="1">Belongs to the leucine-binding protein family.</text>
</comment>
<dbReference type="PANTHER" id="PTHR30483:SF38">
    <property type="entry name" value="BLR7848 PROTEIN"/>
    <property type="match status" value="1"/>
</dbReference>
<dbReference type="SUPFAM" id="SSF53822">
    <property type="entry name" value="Periplasmic binding protein-like I"/>
    <property type="match status" value="1"/>
</dbReference>
<gene>
    <name evidence="5" type="ORF">BAU08_05340</name>
</gene>
<dbReference type="InterPro" id="IPR051010">
    <property type="entry name" value="BCAA_transport"/>
</dbReference>
<reference evidence="5 6" key="1">
    <citation type="submission" date="2016-06" db="EMBL/GenBank/DDBJ databases">
        <title>Complete genome sequences of Bordetella bronchialis and Bordetella flabilis.</title>
        <authorList>
            <person name="LiPuma J.J."/>
            <person name="Spilker T."/>
        </authorList>
    </citation>
    <scope>NUCLEOTIDE SEQUENCE [LARGE SCALE GENOMIC DNA]</scope>
    <source>
        <strain evidence="5 6">AU17976</strain>
    </source>
</reference>
<feature type="chain" id="PRO_5008258303" evidence="3">
    <location>
        <begin position="24"/>
        <end position="382"/>
    </location>
</feature>
<evidence type="ECO:0000313" key="5">
    <source>
        <dbReference type="EMBL" id="ANN70830.1"/>
    </source>
</evidence>
<evidence type="ECO:0000259" key="4">
    <source>
        <dbReference type="Pfam" id="PF13458"/>
    </source>
</evidence>
<feature type="domain" description="Leucine-binding protein" evidence="4">
    <location>
        <begin position="25"/>
        <end position="361"/>
    </location>
</feature>
<proteinExistence type="inferred from homology"/>
<dbReference type="CDD" id="cd06333">
    <property type="entry name" value="PBP1_ABC_RPA1789-like"/>
    <property type="match status" value="1"/>
</dbReference>
<dbReference type="InterPro" id="IPR028082">
    <property type="entry name" value="Peripla_BP_I"/>
</dbReference>
<dbReference type="STRING" id="463025.BAU08_05340"/>
<dbReference type="Gene3D" id="3.40.50.2300">
    <property type="match status" value="2"/>
</dbReference>
<feature type="signal peptide" evidence="3">
    <location>
        <begin position="1"/>
        <end position="23"/>
    </location>
</feature>